<evidence type="ECO:0000313" key="5">
    <source>
        <dbReference type="EMBL" id="MBC5737857.1"/>
    </source>
</evidence>
<dbReference type="Pfam" id="PF10114">
    <property type="entry name" value="PocR"/>
    <property type="match status" value="1"/>
</dbReference>
<reference evidence="5" key="1">
    <citation type="submission" date="2020-08" db="EMBL/GenBank/DDBJ databases">
        <title>Genome public.</title>
        <authorList>
            <person name="Liu C."/>
            <person name="Sun Q."/>
        </authorList>
    </citation>
    <scope>NUCLEOTIDE SEQUENCE</scope>
    <source>
        <strain evidence="5">NSJ-52</strain>
    </source>
</reference>
<proteinExistence type="predicted"/>
<dbReference type="GO" id="GO:0043565">
    <property type="term" value="F:sequence-specific DNA binding"/>
    <property type="evidence" value="ECO:0007669"/>
    <property type="project" value="InterPro"/>
</dbReference>
<keyword evidence="2" id="KW-0238">DNA-binding</keyword>
<evidence type="ECO:0000256" key="2">
    <source>
        <dbReference type="ARBA" id="ARBA00023125"/>
    </source>
</evidence>
<dbReference type="PRINTS" id="PR00032">
    <property type="entry name" value="HTHARAC"/>
</dbReference>
<dbReference type="InterPro" id="IPR018060">
    <property type="entry name" value="HTH_AraC"/>
</dbReference>
<evidence type="ECO:0000256" key="1">
    <source>
        <dbReference type="ARBA" id="ARBA00023015"/>
    </source>
</evidence>
<feature type="domain" description="HTH araC/xylS-type" evidence="4">
    <location>
        <begin position="318"/>
        <end position="416"/>
    </location>
</feature>
<dbReference type="Gene3D" id="1.10.10.60">
    <property type="entry name" value="Homeodomain-like"/>
    <property type="match status" value="2"/>
</dbReference>
<dbReference type="InterPro" id="IPR020449">
    <property type="entry name" value="Tscrpt_reg_AraC-type_HTH"/>
</dbReference>
<keyword evidence="1" id="KW-0805">Transcription regulation</keyword>
<organism evidence="5 6">
    <name type="scientific">Lawsonibacter faecis</name>
    <dbReference type="NCBI Taxonomy" id="2763052"/>
    <lineage>
        <taxon>Bacteria</taxon>
        <taxon>Bacillati</taxon>
        <taxon>Bacillota</taxon>
        <taxon>Clostridia</taxon>
        <taxon>Eubacteriales</taxon>
        <taxon>Oscillospiraceae</taxon>
        <taxon>Lawsonibacter</taxon>
    </lineage>
</organism>
<dbReference type="SMART" id="SM00342">
    <property type="entry name" value="HTH_ARAC"/>
    <property type="match status" value="1"/>
</dbReference>
<dbReference type="PANTHER" id="PTHR43280:SF35">
    <property type="entry name" value="RESPONSE REGULATOR"/>
    <property type="match status" value="1"/>
</dbReference>
<dbReference type="RefSeq" id="WP_173023588.1">
    <property type="nucleotide sequence ID" value="NZ_JACOPQ010000010.1"/>
</dbReference>
<dbReference type="SUPFAM" id="SSF46689">
    <property type="entry name" value="Homeodomain-like"/>
    <property type="match status" value="2"/>
</dbReference>
<name>A0A8J6J883_9FIRM</name>
<evidence type="ECO:0000313" key="6">
    <source>
        <dbReference type="Proteomes" id="UP000607645"/>
    </source>
</evidence>
<dbReference type="AlphaFoldDB" id="A0A8J6J883"/>
<dbReference type="Pfam" id="PF12833">
    <property type="entry name" value="HTH_18"/>
    <property type="match status" value="1"/>
</dbReference>
<dbReference type="InterPro" id="IPR009057">
    <property type="entry name" value="Homeodomain-like_sf"/>
</dbReference>
<keyword evidence="3" id="KW-0804">Transcription</keyword>
<dbReference type="InterPro" id="IPR018771">
    <property type="entry name" value="PocR_dom"/>
</dbReference>
<accession>A0A8J6J883</accession>
<dbReference type="PROSITE" id="PS01124">
    <property type="entry name" value="HTH_ARAC_FAMILY_2"/>
    <property type="match status" value="1"/>
</dbReference>
<dbReference type="Proteomes" id="UP000607645">
    <property type="component" value="Unassembled WGS sequence"/>
</dbReference>
<dbReference type="PANTHER" id="PTHR43280">
    <property type="entry name" value="ARAC-FAMILY TRANSCRIPTIONAL REGULATOR"/>
    <property type="match status" value="1"/>
</dbReference>
<keyword evidence="6" id="KW-1185">Reference proteome</keyword>
<dbReference type="GO" id="GO:0003700">
    <property type="term" value="F:DNA-binding transcription factor activity"/>
    <property type="evidence" value="ECO:0007669"/>
    <property type="project" value="InterPro"/>
</dbReference>
<dbReference type="EMBL" id="JACOPQ010000010">
    <property type="protein sequence ID" value="MBC5737857.1"/>
    <property type="molecule type" value="Genomic_DNA"/>
</dbReference>
<comment type="caution">
    <text evidence="5">The sequence shown here is derived from an EMBL/GenBank/DDBJ whole genome shotgun (WGS) entry which is preliminary data.</text>
</comment>
<gene>
    <name evidence="5" type="ORF">H8S62_12650</name>
</gene>
<evidence type="ECO:0000256" key="3">
    <source>
        <dbReference type="ARBA" id="ARBA00023163"/>
    </source>
</evidence>
<evidence type="ECO:0000259" key="4">
    <source>
        <dbReference type="PROSITE" id="PS01124"/>
    </source>
</evidence>
<protein>
    <submittedName>
        <fullName evidence="5">AraC family transcriptional regulator</fullName>
    </submittedName>
</protein>
<sequence>MPTINQKRLHEYLEAFSESTGIPVTLYTPEGGIREEFLADRKFCKFFEAYHQPESECTKNLVFSAKSSYELGEPYIYTCPVGLIHIAVPVIVEEKYCACAVAGPLAMGPINEGHLGQAISLNPSAVEQLAKIALFISQIQVYTPNQIQKFSLLLYSAVVHSHKNWDSYDQLRERYKRQLTVGDHIQKRKQNKLDTPSTALSGPTYTELEARLSKEIENRDREAALACLDELFEELILVEGGNFDSIKLHIFELYISLSRMATGHGAILRDIFGTNFELIAYPNAISTLEELTAWTRDVVLHFLDDVFAALPQVSSATTRAVAYISAHYMEKLTLRDLAANLYLNDTYLSKLFRQELNTSFTDYLNNTRIEHSIELMRSTDKSLLEIAGLVGFDDQSYFTKIFKKITGMTPRQYKSQIVEEKRGNV</sequence>